<dbReference type="SMART" id="SM00487">
    <property type="entry name" value="DEXDc"/>
    <property type="match status" value="1"/>
</dbReference>
<dbReference type="PANTHER" id="PTHR45685:SF1">
    <property type="entry name" value="HELICASE SRCAP"/>
    <property type="match status" value="1"/>
</dbReference>
<dbReference type="GO" id="GO:0003677">
    <property type="term" value="F:DNA binding"/>
    <property type="evidence" value="ECO:0007669"/>
    <property type="project" value="UniProtKB-KW"/>
</dbReference>
<comment type="caution">
    <text evidence="15">The sequence shown here is derived from an EMBL/GenBank/DDBJ whole genome shotgun (WGS) entry which is preliminary data.</text>
</comment>
<feature type="region of interest" description="Disordered" evidence="11">
    <location>
        <begin position="1"/>
        <end position="21"/>
    </location>
</feature>
<dbReference type="InterPro" id="IPR014012">
    <property type="entry name" value="HSA_dom"/>
</dbReference>
<dbReference type="Gene3D" id="3.40.50.10810">
    <property type="entry name" value="Tandem AAA-ATPase domain"/>
    <property type="match status" value="1"/>
</dbReference>
<dbReference type="Gene3D" id="3.40.50.300">
    <property type="entry name" value="P-loop containing nucleotide triphosphate hydrolases"/>
    <property type="match status" value="1"/>
</dbReference>
<feature type="compositionally biased region" description="Acidic residues" evidence="11">
    <location>
        <begin position="527"/>
        <end position="546"/>
    </location>
</feature>
<evidence type="ECO:0000256" key="3">
    <source>
        <dbReference type="ARBA" id="ARBA00022741"/>
    </source>
</evidence>
<protein>
    <recommendedName>
        <fullName evidence="17">Swr1 complex component</fullName>
    </recommendedName>
</protein>
<keyword evidence="9" id="KW-0010">Activator</keyword>
<dbReference type="CDD" id="cd18003">
    <property type="entry name" value="DEXQc_SRCAP"/>
    <property type="match status" value="1"/>
</dbReference>
<dbReference type="Proteomes" id="UP000717996">
    <property type="component" value="Unassembled WGS sequence"/>
</dbReference>
<evidence type="ECO:0000256" key="6">
    <source>
        <dbReference type="ARBA" id="ARBA00022840"/>
    </source>
</evidence>
<evidence type="ECO:0000256" key="10">
    <source>
        <dbReference type="ARBA" id="ARBA00023242"/>
    </source>
</evidence>
<feature type="region of interest" description="Disordered" evidence="11">
    <location>
        <begin position="506"/>
        <end position="547"/>
    </location>
</feature>
<feature type="compositionally biased region" description="Acidic residues" evidence="11">
    <location>
        <begin position="463"/>
        <end position="485"/>
    </location>
</feature>
<sequence>MSNKDVSTIIESEDKQKRVSRRALRIEEKLKNKSVTSLFDTDGDLSKRNIIEGSRRTRKRLASEEDTSNNSKRKKQMTESRVLIKNAQDKLLAKPKTELDKTRNEAIIKRQDEIKHVLNKHENKVKELYHLEMFQNMLDFDPKVNLANDLIYQKFIQEYNLWELAYSRLQQRTDTVQLLESIFHASSDHITSNNYHTLRSGTGTRRLVKQYKKLSDYLSTFVTVADDEEVTPEAREALIEKERSIRQRLDRLAKQGGFTTHLQTIANRRPQQPASSRPNDLCHDTLLTHVQTSAKLFSANAKYRRNAARKCARAIERYWENIRTQGDRARKEETKRMMRLAKMTAQDVKKKWKIVEKVCEARQRELSKEAQAKEGRRHLELILEHSQHMLGVRKGELNHPVVEEDGEYMWQDEEEDVRDHMIERDDDTDEDELKKLEDDQSMSVEELVTHYRSSMEENRAQDEEFTPMSDEEGDVPIEQDGQSEDDDKELNALNEDAQLSIEELVQKYKYGTEQPTNDSDDFSPVSDQEDDVPIEADGESEDDEAEVNGLNEDANLSVEQLMAKYNYPSNAQEGASADEEENISLDTLMKSELVSQETFEFKNDPQLTSVPPSPSPSDASSIQTRRSVRKIQPTGNTLSTTKVYTKIPFLLRGTLREYQHVGLDWLASLYNNGLNGILADEMGLGKTIQTIALLAYLACEKHIWGPHLIVVPTSVILNWEMEFKKWLPGFKVLTYYGSPKERKEKRSGWYKNNAFHVCITSYQLVLQDQTVFRRRAWQYLILDEAHNIKNFRSQRWQVLLNFNANRRLLLTGTPLQNNLMELWSLLYFLMPNGVSQDMPIGFANLKEFQEWFSHPVDRMIEGQQGMDEESRMAIQRLHTVLRPYLLRRIKLDVEKQMPEKHEHVIYCKLSKRQRYLYDDFMGRAKTKETLASGNFLNIINCLMQLRKVCNHPDLFEERPILTSFAMDDQVQQIGGSLEILIRRKLSLNDPAPSMKTVNLGFLNLILQPPTFCNLSKIAAEEIVRLAATEAIQRTMTDRQRYVAVAEARGVVSKDYHDLKKYAKYREMQKKMECVERWRSIQYINSMRCASRPFYGPDLISLLQTITVHNRNRLFSCSPRMHAQRCDAMDEMVQDYKRRIRNNLDMLEQYGFVTPKAVVKPKELILPSEAQLALCEASSVENDILHPIKSRLSIAFPDKRLIQYDCGKLQKLDRLLRELAAGGHRALIFTQMTRVLDILETFLNIHGHRYLRLDGATKVEQRQVLTEHFNNDKRILCFILSTRSGGLGINLTGADTVIFYDLDWNPSMDKQCQDRAHRIGQTRDVHIYRFVTEFTIEENIFKKANQKRMLDNVVIQEGDFTEDFFHKNDWWRDLPEVAGASETYTPVDYEQALLKAEGDENDAEAAMIARKEMKMDEDDFEDNSSSSAVRTPSEAPSQVVSQASEINEEEKDVQLNVGHVDQYMLRFWEREMVGIDLGFGGFPSDET</sequence>
<feature type="region of interest" description="Disordered" evidence="11">
    <location>
        <begin position="56"/>
        <end position="80"/>
    </location>
</feature>
<dbReference type="InterPro" id="IPR050520">
    <property type="entry name" value="INO80/SWR1_helicase"/>
</dbReference>
<evidence type="ECO:0000256" key="2">
    <source>
        <dbReference type="ARBA" id="ARBA00009220"/>
    </source>
</evidence>
<feature type="compositionally biased region" description="Polar residues" evidence="11">
    <location>
        <begin position="1427"/>
        <end position="1436"/>
    </location>
</feature>
<keyword evidence="5" id="KW-0347">Helicase</keyword>
<dbReference type="InterPro" id="IPR000330">
    <property type="entry name" value="SNF2_N"/>
</dbReference>
<dbReference type="Pfam" id="PF07529">
    <property type="entry name" value="HSA"/>
    <property type="match status" value="1"/>
</dbReference>
<dbReference type="Pfam" id="PF00176">
    <property type="entry name" value="SNF2-rel_dom"/>
    <property type="match status" value="1"/>
</dbReference>
<keyword evidence="10" id="KW-0539">Nucleus</keyword>
<dbReference type="Gene3D" id="1.20.120.850">
    <property type="entry name" value="SWI2/SNF2 ATPases, N-terminal domain"/>
    <property type="match status" value="1"/>
</dbReference>
<dbReference type="PROSITE" id="PS51194">
    <property type="entry name" value="HELICASE_CTER"/>
    <property type="match status" value="1"/>
</dbReference>
<evidence type="ECO:0000256" key="7">
    <source>
        <dbReference type="ARBA" id="ARBA00022853"/>
    </source>
</evidence>
<keyword evidence="6" id="KW-0067">ATP-binding</keyword>
<evidence type="ECO:0000256" key="5">
    <source>
        <dbReference type="ARBA" id="ARBA00022806"/>
    </source>
</evidence>
<feature type="compositionally biased region" description="Basic and acidic residues" evidence="11">
    <location>
        <begin position="447"/>
        <end position="462"/>
    </location>
</feature>
<dbReference type="PROSITE" id="PS51204">
    <property type="entry name" value="HSA"/>
    <property type="match status" value="1"/>
</dbReference>
<feature type="region of interest" description="Disordered" evidence="11">
    <location>
        <begin position="423"/>
        <end position="485"/>
    </location>
</feature>
<name>A0A9P6YKA3_RHIOR</name>
<dbReference type="InterPro" id="IPR027417">
    <property type="entry name" value="P-loop_NTPase"/>
</dbReference>
<dbReference type="InterPro" id="IPR001650">
    <property type="entry name" value="Helicase_C-like"/>
</dbReference>
<dbReference type="FunFam" id="3.40.50.10810:FF:000005">
    <property type="entry name" value="Photoperiod-independent early flowering 1"/>
    <property type="match status" value="1"/>
</dbReference>
<evidence type="ECO:0000256" key="1">
    <source>
        <dbReference type="ARBA" id="ARBA00004123"/>
    </source>
</evidence>
<comment type="subcellular location">
    <subcellularLocation>
        <location evidence="1">Nucleus</location>
    </subcellularLocation>
</comment>
<evidence type="ECO:0000256" key="11">
    <source>
        <dbReference type="SAM" id="MobiDB-lite"/>
    </source>
</evidence>
<reference evidence="15" key="1">
    <citation type="journal article" date="2020" name="Microb. Genom.">
        <title>Genetic diversity of clinical and environmental Mucorales isolates obtained from an investigation of mucormycosis cases among solid organ transplant recipients.</title>
        <authorList>
            <person name="Nguyen M.H."/>
            <person name="Kaul D."/>
            <person name="Muto C."/>
            <person name="Cheng S.J."/>
            <person name="Richter R.A."/>
            <person name="Bruno V.M."/>
            <person name="Liu G."/>
            <person name="Beyhan S."/>
            <person name="Sundermann A.J."/>
            <person name="Mounaud S."/>
            <person name="Pasculle A.W."/>
            <person name="Nierman W.C."/>
            <person name="Driscoll E."/>
            <person name="Cumbie R."/>
            <person name="Clancy C.J."/>
            <person name="Dupont C.L."/>
        </authorList>
    </citation>
    <scope>NUCLEOTIDE SEQUENCE</scope>
    <source>
        <strain evidence="15">GL16</strain>
    </source>
</reference>
<comment type="similarity">
    <text evidence="2">Belongs to the SNF2/RAD54 helicase family. SWR1 subfamily.</text>
</comment>
<evidence type="ECO:0000256" key="9">
    <source>
        <dbReference type="ARBA" id="ARBA00023159"/>
    </source>
</evidence>
<dbReference type="SUPFAM" id="SSF52540">
    <property type="entry name" value="P-loop containing nucleoside triphosphate hydrolases"/>
    <property type="match status" value="2"/>
</dbReference>
<keyword evidence="8" id="KW-0238">DNA-binding</keyword>
<gene>
    <name evidence="15" type="ORF">G6F51_002277</name>
</gene>
<evidence type="ECO:0000259" key="13">
    <source>
        <dbReference type="PROSITE" id="PS51194"/>
    </source>
</evidence>
<feature type="compositionally biased region" description="Polar residues" evidence="11">
    <location>
        <begin position="1"/>
        <end position="10"/>
    </location>
</feature>
<dbReference type="Pfam" id="PF00271">
    <property type="entry name" value="Helicase_C"/>
    <property type="match status" value="1"/>
</dbReference>
<dbReference type="PANTHER" id="PTHR45685">
    <property type="entry name" value="HELICASE SRCAP-RELATED"/>
    <property type="match status" value="1"/>
</dbReference>
<evidence type="ECO:0000259" key="12">
    <source>
        <dbReference type="PROSITE" id="PS51192"/>
    </source>
</evidence>
<feature type="region of interest" description="Disordered" evidence="11">
    <location>
        <begin position="1413"/>
        <end position="1436"/>
    </location>
</feature>
<dbReference type="CDD" id="cd18793">
    <property type="entry name" value="SF2_C_SNF"/>
    <property type="match status" value="1"/>
</dbReference>
<dbReference type="InterPro" id="IPR014001">
    <property type="entry name" value="Helicase_ATP-bd"/>
</dbReference>
<accession>A0A9P6YKA3</accession>
<feature type="region of interest" description="Disordered" evidence="11">
    <location>
        <begin position="601"/>
        <end position="630"/>
    </location>
</feature>
<evidence type="ECO:0000259" key="14">
    <source>
        <dbReference type="PROSITE" id="PS51204"/>
    </source>
</evidence>
<feature type="domain" description="Helicase C-terminal" evidence="13">
    <location>
        <begin position="1210"/>
        <end position="1360"/>
    </location>
</feature>
<dbReference type="InterPro" id="IPR049730">
    <property type="entry name" value="SNF2/RAD54-like_C"/>
</dbReference>
<evidence type="ECO:0000256" key="8">
    <source>
        <dbReference type="ARBA" id="ARBA00023125"/>
    </source>
</evidence>
<evidence type="ECO:0008006" key="17">
    <source>
        <dbReference type="Google" id="ProtNLM"/>
    </source>
</evidence>
<evidence type="ECO:0000313" key="15">
    <source>
        <dbReference type="EMBL" id="KAG1550721.1"/>
    </source>
</evidence>
<dbReference type="GO" id="GO:0016887">
    <property type="term" value="F:ATP hydrolysis activity"/>
    <property type="evidence" value="ECO:0007669"/>
    <property type="project" value="TreeGrafter"/>
</dbReference>
<dbReference type="GO" id="GO:0004386">
    <property type="term" value="F:helicase activity"/>
    <property type="evidence" value="ECO:0007669"/>
    <property type="project" value="UniProtKB-KW"/>
</dbReference>
<dbReference type="GO" id="GO:0042393">
    <property type="term" value="F:histone binding"/>
    <property type="evidence" value="ECO:0007669"/>
    <property type="project" value="TreeGrafter"/>
</dbReference>
<feature type="domain" description="Helicase ATP-binding" evidence="12">
    <location>
        <begin position="667"/>
        <end position="832"/>
    </location>
</feature>
<dbReference type="GO" id="GO:0006338">
    <property type="term" value="P:chromatin remodeling"/>
    <property type="evidence" value="ECO:0007669"/>
    <property type="project" value="TreeGrafter"/>
</dbReference>
<dbReference type="EMBL" id="JAANIT010000191">
    <property type="protein sequence ID" value="KAG1550721.1"/>
    <property type="molecule type" value="Genomic_DNA"/>
</dbReference>
<keyword evidence="3" id="KW-0547">Nucleotide-binding</keyword>
<organism evidence="15 16">
    <name type="scientific">Rhizopus oryzae</name>
    <name type="common">Mucormycosis agent</name>
    <name type="synonym">Rhizopus arrhizus var. delemar</name>
    <dbReference type="NCBI Taxonomy" id="64495"/>
    <lineage>
        <taxon>Eukaryota</taxon>
        <taxon>Fungi</taxon>
        <taxon>Fungi incertae sedis</taxon>
        <taxon>Mucoromycota</taxon>
        <taxon>Mucoromycotina</taxon>
        <taxon>Mucoromycetes</taxon>
        <taxon>Mucorales</taxon>
        <taxon>Mucorineae</taxon>
        <taxon>Rhizopodaceae</taxon>
        <taxon>Rhizopus</taxon>
    </lineage>
</organism>
<proteinExistence type="inferred from homology"/>
<dbReference type="SMART" id="SM00490">
    <property type="entry name" value="HELICc"/>
    <property type="match status" value="1"/>
</dbReference>
<keyword evidence="7" id="KW-0156">Chromatin regulator</keyword>
<dbReference type="OrthoDB" id="372624at2759"/>
<keyword evidence="4" id="KW-0378">Hydrolase</keyword>
<dbReference type="InterPro" id="IPR038718">
    <property type="entry name" value="SNF2-like_sf"/>
</dbReference>
<dbReference type="GO" id="GO:0000812">
    <property type="term" value="C:Swr1 complex"/>
    <property type="evidence" value="ECO:0007669"/>
    <property type="project" value="TreeGrafter"/>
</dbReference>
<dbReference type="GO" id="GO:0005524">
    <property type="term" value="F:ATP binding"/>
    <property type="evidence" value="ECO:0007669"/>
    <property type="project" value="UniProtKB-KW"/>
</dbReference>
<evidence type="ECO:0000313" key="16">
    <source>
        <dbReference type="Proteomes" id="UP000717996"/>
    </source>
</evidence>
<dbReference type="PROSITE" id="PS51192">
    <property type="entry name" value="HELICASE_ATP_BIND_1"/>
    <property type="match status" value="1"/>
</dbReference>
<evidence type="ECO:0000256" key="4">
    <source>
        <dbReference type="ARBA" id="ARBA00022801"/>
    </source>
</evidence>
<feature type="domain" description="HSA" evidence="14">
    <location>
        <begin position="270"/>
        <end position="342"/>
    </location>
</feature>